<dbReference type="GO" id="GO:0005730">
    <property type="term" value="C:nucleolus"/>
    <property type="evidence" value="ECO:0007669"/>
    <property type="project" value="UniProtKB-SubCell"/>
</dbReference>
<feature type="compositionally biased region" description="Low complexity" evidence="7">
    <location>
        <begin position="447"/>
        <end position="457"/>
    </location>
</feature>
<evidence type="ECO:0000256" key="6">
    <source>
        <dbReference type="PROSITE-ProRule" id="PRU00221"/>
    </source>
</evidence>
<feature type="repeat" description="WD" evidence="6">
    <location>
        <begin position="301"/>
        <end position="335"/>
    </location>
</feature>
<accession>A0A0G4LC89</accession>
<dbReference type="InterPro" id="IPR019775">
    <property type="entry name" value="WD40_repeat_CS"/>
</dbReference>
<keyword evidence="10" id="KW-1185">Reference proteome</keyword>
<feature type="region of interest" description="Disordered" evidence="7">
    <location>
        <begin position="118"/>
        <end position="138"/>
    </location>
</feature>
<dbReference type="InterPro" id="IPR015943">
    <property type="entry name" value="WD40/YVTN_repeat-like_dom_sf"/>
</dbReference>
<organism evidence="9 10">
    <name type="scientific">Verticillium longisporum</name>
    <name type="common">Verticillium dahliae var. longisporum</name>
    <dbReference type="NCBI Taxonomy" id="100787"/>
    <lineage>
        <taxon>Eukaryota</taxon>
        <taxon>Fungi</taxon>
        <taxon>Dikarya</taxon>
        <taxon>Ascomycota</taxon>
        <taxon>Pezizomycotina</taxon>
        <taxon>Sordariomycetes</taxon>
        <taxon>Hypocreomycetidae</taxon>
        <taxon>Glomerellales</taxon>
        <taxon>Plectosphaerellaceae</taxon>
        <taxon>Verticillium</taxon>
    </lineage>
</organism>
<dbReference type="PROSITE" id="PS50082">
    <property type="entry name" value="WD_REPEATS_2"/>
    <property type="match status" value="3"/>
</dbReference>
<feature type="compositionally biased region" description="Basic and acidic residues" evidence="7">
    <location>
        <begin position="118"/>
        <end position="127"/>
    </location>
</feature>
<evidence type="ECO:0000256" key="7">
    <source>
        <dbReference type="SAM" id="MobiDB-lite"/>
    </source>
</evidence>
<dbReference type="GO" id="GO:0006364">
    <property type="term" value="P:rRNA processing"/>
    <property type="evidence" value="ECO:0007669"/>
    <property type="project" value="UniProtKB-KW"/>
</dbReference>
<dbReference type="PRINTS" id="PR00320">
    <property type="entry name" value="GPROTEINBRPT"/>
</dbReference>
<dbReference type="PROSITE" id="PS50294">
    <property type="entry name" value="WD_REPEATS_REGION"/>
    <property type="match status" value="2"/>
</dbReference>
<feature type="region of interest" description="Disordered" evidence="7">
    <location>
        <begin position="1"/>
        <end position="20"/>
    </location>
</feature>
<dbReference type="PANTHER" id="PTHR19924:SF26">
    <property type="entry name" value="U3 SMALL NUCLEOLAR RNA-ASSOCIATED PROTEIN 15 HOMOLOG"/>
    <property type="match status" value="1"/>
</dbReference>
<dbReference type="InterPro" id="IPR001680">
    <property type="entry name" value="WD40_rpt"/>
</dbReference>
<protein>
    <recommendedName>
        <fullName evidence="8">U3 small nucleolar RNA-associated protein 15 C-terminal domain-containing protein</fullName>
    </recommendedName>
</protein>
<dbReference type="InterPro" id="IPR020472">
    <property type="entry name" value="WD40_PAC1"/>
</dbReference>
<dbReference type="EMBL" id="CVQH01011001">
    <property type="protein sequence ID" value="CRK19637.1"/>
    <property type="molecule type" value="Genomic_DNA"/>
</dbReference>
<evidence type="ECO:0000256" key="1">
    <source>
        <dbReference type="ARBA" id="ARBA00004604"/>
    </source>
</evidence>
<evidence type="ECO:0000256" key="4">
    <source>
        <dbReference type="ARBA" id="ARBA00022737"/>
    </source>
</evidence>
<keyword evidence="3 6" id="KW-0853">WD repeat</keyword>
<comment type="subcellular location">
    <subcellularLocation>
        <location evidence="1">Nucleus</location>
        <location evidence="1">Nucleolus</location>
    </subcellularLocation>
</comment>
<evidence type="ECO:0000259" key="8">
    <source>
        <dbReference type="Pfam" id="PF09384"/>
    </source>
</evidence>
<dbReference type="Pfam" id="PF09384">
    <property type="entry name" value="UTP15_C"/>
    <property type="match status" value="1"/>
</dbReference>
<dbReference type="SMART" id="SM00320">
    <property type="entry name" value="WD40"/>
    <property type="match status" value="5"/>
</dbReference>
<reference evidence="9 10" key="1">
    <citation type="submission" date="2015-05" db="EMBL/GenBank/DDBJ databases">
        <authorList>
            <person name="Wang D.B."/>
            <person name="Wang M."/>
        </authorList>
    </citation>
    <scope>NUCLEOTIDE SEQUENCE [LARGE SCALE GENOMIC DNA]</scope>
    <source>
        <strain evidence="9">VL1</strain>
    </source>
</reference>
<name>A0A0G4LC89_VERLO</name>
<dbReference type="Proteomes" id="UP000044602">
    <property type="component" value="Unassembled WGS sequence"/>
</dbReference>
<evidence type="ECO:0000256" key="5">
    <source>
        <dbReference type="ARBA" id="ARBA00023242"/>
    </source>
</evidence>
<dbReference type="AlphaFoldDB" id="A0A0G4LC89"/>
<dbReference type="PANTHER" id="PTHR19924">
    <property type="entry name" value="UTP15 U3 SMALL NUCLEOLAR RNA-ASSOCIATED PROTEIN 15 FAMILY MEMBER"/>
    <property type="match status" value="1"/>
</dbReference>
<keyword evidence="4" id="KW-0677">Repeat</keyword>
<feature type="repeat" description="WD" evidence="6">
    <location>
        <begin position="258"/>
        <end position="300"/>
    </location>
</feature>
<keyword evidence="2" id="KW-0698">rRNA processing</keyword>
<evidence type="ECO:0000256" key="3">
    <source>
        <dbReference type="ARBA" id="ARBA00022574"/>
    </source>
</evidence>
<dbReference type="InterPro" id="IPR018983">
    <property type="entry name" value="U3_snoRNA-assocProt_15_C"/>
</dbReference>
<sequence length="711" mass="76585">MAAPVGPLTQVKLPSGPSPVTAEQRYWQSFKNQLQIPSPTTYPITHISGASNDGHFAVTTGTRVQIYSVRTRKLEKTVTRFADVARSGDIRRDGKVLVGGGNGKTRKENHGAFITEKPERHPQRRSETPFLKLPSPPTMAAPVGPLTQVKLPSGPSPVTAEQRYWQSFKNQLQIPSPTTYPITHISGASNDGHFAVTTGTRVQIYSVRTRKLEKTVTRFADVARSGDIRRDGKVLVAGEDTGRIQVFDVNSRAILKTWMNHKQPVWATRFSKTQLTTLLSASDDKTVRLWDLPSNQPTHTFIGHQDYVRSADFMPGSMANLLVSGSYDSTVRLWDPRIGSNQAVMTFKHAAPVEDVLALPSGTTLLAAAGPAISVLDLVAARPLQQLTNHQKTVTSLCLASGGTRLASGGLDGHVKIFETTGWNVVSTTKYSSPILTLRVLGASDSSTSTASAAGADPGSNAGNDRHLLVGMQSGVLSIRTRLSGAEATRQRDRDREMAALLAGTLDAHDAQHAKKKRRIAATRRLDMAGESTDVVIANEPREGGRKNEAPWQRALRHGRYAEALDRLLDPASVASNQAAAAKNKQGGSKAAAAANKKQADQPAAPLEVLTLLLALRHRSAVRAALEGRDERTVQPILKWVCAHVVDPRYVSACVEVGMHLIELYAEYAGGSADLADGFRLLRRRVGGEVEKAKAACETGGMVDGLILGAA</sequence>
<gene>
    <name evidence="9" type="ORF">BN1708_012698</name>
</gene>
<evidence type="ECO:0000256" key="2">
    <source>
        <dbReference type="ARBA" id="ARBA00022552"/>
    </source>
</evidence>
<proteinExistence type="predicted"/>
<dbReference type="STRING" id="100787.A0A0G4LC89"/>
<dbReference type="Pfam" id="PF00400">
    <property type="entry name" value="WD40"/>
    <property type="match status" value="3"/>
</dbReference>
<feature type="repeat" description="WD" evidence="6">
    <location>
        <begin position="387"/>
        <end position="428"/>
    </location>
</feature>
<feature type="domain" description="U3 small nucleolar RNA-associated protein 15 C-terminal" evidence="8">
    <location>
        <begin position="604"/>
        <end position="704"/>
    </location>
</feature>
<keyword evidence="5" id="KW-0539">Nucleus</keyword>
<dbReference type="CDD" id="cd00200">
    <property type="entry name" value="WD40"/>
    <property type="match status" value="1"/>
</dbReference>
<dbReference type="PROSITE" id="PS00678">
    <property type="entry name" value="WD_REPEATS_1"/>
    <property type="match status" value="1"/>
</dbReference>
<evidence type="ECO:0000313" key="9">
    <source>
        <dbReference type="EMBL" id="CRK19637.1"/>
    </source>
</evidence>
<evidence type="ECO:0000313" key="10">
    <source>
        <dbReference type="Proteomes" id="UP000044602"/>
    </source>
</evidence>
<dbReference type="GO" id="GO:0045943">
    <property type="term" value="P:positive regulation of transcription by RNA polymerase I"/>
    <property type="evidence" value="ECO:0007669"/>
    <property type="project" value="TreeGrafter"/>
</dbReference>
<dbReference type="InterPro" id="IPR036322">
    <property type="entry name" value="WD40_repeat_dom_sf"/>
</dbReference>
<feature type="region of interest" description="Disordered" evidence="7">
    <location>
        <begin position="447"/>
        <end position="467"/>
    </location>
</feature>
<dbReference type="Gene3D" id="2.130.10.10">
    <property type="entry name" value="YVTN repeat-like/Quinoprotein amine dehydrogenase"/>
    <property type="match status" value="2"/>
</dbReference>
<dbReference type="SUPFAM" id="SSF50978">
    <property type="entry name" value="WD40 repeat-like"/>
    <property type="match status" value="1"/>
</dbReference>